<evidence type="ECO:0000259" key="5">
    <source>
        <dbReference type="Pfam" id="PF00535"/>
    </source>
</evidence>
<evidence type="ECO:0000256" key="4">
    <source>
        <dbReference type="ARBA" id="ARBA00022679"/>
    </source>
</evidence>
<evidence type="ECO:0000313" key="6">
    <source>
        <dbReference type="EMBL" id="CAA9501066.1"/>
    </source>
</evidence>
<dbReference type="EMBL" id="CADCVT010000191">
    <property type="protein sequence ID" value="CAA9501066.1"/>
    <property type="molecule type" value="Genomic_DNA"/>
</dbReference>
<dbReference type="PANTHER" id="PTHR43179">
    <property type="entry name" value="RHAMNOSYLTRANSFERASE WBBL"/>
    <property type="match status" value="1"/>
</dbReference>
<name>A0A6J4SKI3_9ACTN</name>
<dbReference type="SUPFAM" id="SSF53448">
    <property type="entry name" value="Nucleotide-diphospho-sugar transferases"/>
    <property type="match status" value="1"/>
</dbReference>
<evidence type="ECO:0000256" key="1">
    <source>
        <dbReference type="ARBA" id="ARBA00004776"/>
    </source>
</evidence>
<protein>
    <recommendedName>
        <fullName evidence="5">Glycosyltransferase 2-like domain-containing protein</fullName>
    </recommendedName>
</protein>
<dbReference type="InterPro" id="IPR029044">
    <property type="entry name" value="Nucleotide-diphossugar_trans"/>
</dbReference>
<dbReference type="Pfam" id="PF00535">
    <property type="entry name" value="Glycos_transf_2"/>
    <property type="match status" value="1"/>
</dbReference>
<evidence type="ECO:0000256" key="3">
    <source>
        <dbReference type="ARBA" id="ARBA00022676"/>
    </source>
</evidence>
<gene>
    <name evidence="6" type="ORF">AVDCRST_MAG85-1758</name>
</gene>
<keyword evidence="4" id="KW-0808">Transferase</keyword>
<organism evidence="6">
    <name type="scientific">uncultured Solirubrobacteraceae bacterium</name>
    <dbReference type="NCBI Taxonomy" id="1162706"/>
    <lineage>
        <taxon>Bacteria</taxon>
        <taxon>Bacillati</taxon>
        <taxon>Actinomycetota</taxon>
        <taxon>Thermoleophilia</taxon>
        <taxon>Solirubrobacterales</taxon>
        <taxon>Solirubrobacteraceae</taxon>
        <taxon>environmental samples</taxon>
    </lineage>
</organism>
<comment type="similarity">
    <text evidence="2">Belongs to the glycosyltransferase 2 family.</text>
</comment>
<sequence length="343" mass="38777">MAPRVSLVIPNKNNEPALDLVFERLAQHTTYPHFEVIVVDDGSDDGSRENLRRWRDSSRFERFVLEERPPSGVVVTLNRCLELATGEICVQLDADATIETPGWLEKMLALFESDERIGVVSPRVVFDFGAVHAYGVNIVGAEGLHDRTTTITEPAGSRTLHEHVERVSPERAALGERVAEVDTGIGCCMMYRRADALEVGGYDMGFQPVWFDDLDLALSIRHKLSKKAFFLPDVLVCHRVSLRTTRGEVTKREVFEARVGRMLPARVKEALKSRAGVGGPSPEKLERLRHHYAYWQSKWGWDLLNPDMDDVLSRYAGSELLWAYDDEKRRAGEEIAARFEASR</sequence>
<reference evidence="6" key="1">
    <citation type="submission" date="2020-02" db="EMBL/GenBank/DDBJ databases">
        <authorList>
            <person name="Meier V. D."/>
        </authorList>
    </citation>
    <scope>NUCLEOTIDE SEQUENCE</scope>
    <source>
        <strain evidence="6">AVDCRST_MAG85</strain>
    </source>
</reference>
<dbReference type="AlphaFoldDB" id="A0A6J4SKI3"/>
<dbReference type="CDD" id="cd00761">
    <property type="entry name" value="Glyco_tranf_GTA_type"/>
    <property type="match status" value="1"/>
</dbReference>
<dbReference type="PANTHER" id="PTHR43179:SF12">
    <property type="entry name" value="GALACTOFURANOSYLTRANSFERASE GLFT2"/>
    <property type="match status" value="1"/>
</dbReference>
<dbReference type="GO" id="GO:0016757">
    <property type="term" value="F:glycosyltransferase activity"/>
    <property type="evidence" value="ECO:0007669"/>
    <property type="project" value="UniProtKB-KW"/>
</dbReference>
<accession>A0A6J4SKI3</accession>
<feature type="domain" description="Glycosyltransferase 2-like" evidence="5">
    <location>
        <begin position="6"/>
        <end position="193"/>
    </location>
</feature>
<dbReference type="InterPro" id="IPR001173">
    <property type="entry name" value="Glyco_trans_2-like"/>
</dbReference>
<dbReference type="Gene3D" id="3.90.550.10">
    <property type="entry name" value="Spore Coat Polysaccharide Biosynthesis Protein SpsA, Chain A"/>
    <property type="match status" value="1"/>
</dbReference>
<comment type="pathway">
    <text evidence="1">Cell wall biogenesis; cell wall polysaccharide biosynthesis.</text>
</comment>
<keyword evidence="3" id="KW-0328">Glycosyltransferase</keyword>
<evidence type="ECO:0000256" key="2">
    <source>
        <dbReference type="ARBA" id="ARBA00006739"/>
    </source>
</evidence>
<proteinExistence type="inferred from homology"/>